<protein>
    <submittedName>
        <fullName evidence="2">Uncharacterized protein</fullName>
    </submittedName>
</protein>
<reference evidence="3" key="2">
    <citation type="submission" date="2020-11" db="EMBL/GenBank/DDBJ databases">
        <title>The chromosome-scale genome resource for two endophytic Fusarium species: F. culmorum and F. pseudograminearum.</title>
        <authorList>
            <person name="Yuan Z."/>
        </authorList>
    </citation>
    <scope>NUCLEOTIDE SEQUENCE</scope>
    <source>
        <strain evidence="3">Class2-1B</strain>
    </source>
</reference>
<proteinExistence type="predicted"/>
<name>A0A2T4GV05_FUSCU</name>
<accession>A0A2T4GV05</accession>
<evidence type="ECO:0000313" key="4">
    <source>
        <dbReference type="Proteomes" id="UP000241587"/>
    </source>
</evidence>
<gene>
    <name evidence="2" type="ORF">FCULG_00006871</name>
    <name evidence="3" type="ORF">HYE67_002627</name>
</gene>
<keyword evidence="4" id="KW-1185">Reference proteome</keyword>
<dbReference type="AlphaFoldDB" id="A0A2T4GV05"/>
<organism evidence="2 4">
    <name type="scientific">Fusarium culmorum</name>
    <dbReference type="NCBI Taxonomy" id="5516"/>
    <lineage>
        <taxon>Eukaryota</taxon>
        <taxon>Fungi</taxon>
        <taxon>Dikarya</taxon>
        <taxon>Ascomycota</taxon>
        <taxon>Pezizomycotina</taxon>
        <taxon>Sordariomycetes</taxon>
        <taxon>Hypocreomycetidae</taxon>
        <taxon>Hypocreales</taxon>
        <taxon>Nectriaceae</taxon>
        <taxon>Fusarium</taxon>
    </lineage>
</organism>
<dbReference type="Proteomes" id="UP000241587">
    <property type="component" value="Unassembled WGS sequence"/>
</dbReference>
<evidence type="ECO:0000313" key="3">
    <source>
        <dbReference type="EMBL" id="QPC60396.1"/>
    </source>
</evidence>
<feature type="region of interest" description="Disordered" evidence="1">
    <location>
        <begin position="43"/>
        <end position="66"/>
    </location>
</feature>
<reference evidence="2 4" key="1">
    <citation type="submission" date="2018-02" db="EMBL/GenBank/DDBJ databases">
        <title>Fusarium culmorum secondary metabolites in fungal-bacterial-plant interactions.</title>
        <authorList>
            <person name="Schmidt R."/>
        </authorList>
    </citation>
    <scope>NUCLEOTIDE SEQUENCE [LARGE SCALE GENOMIC DNA]</scope>
    <source>
        <strain evidence="2 4">PV</strain>
    </source>
</reference>
<dbReference type="EMBL" id="CP064747">
    <property type="protein sequence ID" value="QPC60396.1"/>
    <property type="molecule type" value="Genomic_DNA"/>
</dbReference>
<evidence type="ECO:0000256" key="1">
    <source>
        <dbReference type="SAM" id="MobiDB-lite"/>
    </source>
</evidence>
<dbReference type="Proteomes" id="UP000663297">
    <property type="component" value="Chromosome 1"/>
</dbReference>
<dbReference type="EMBL" id="PVEM01000006">
    <property type="protein sequence ID" value="PTD07393.1"/>
    <property type="molecule type" value="Genomic_DNA"/>
</dbReference>
<evidence type="ECO:0000313" key="2">
    <source>
        <dbReference type="EMBL" id="PTD07393.1"/>
    </source>
</evidence>
<feature type="compositionally biased region" description="Polar residues" evidence="1">
    <location>
        <begin position="49"/>
        <end position="66"/>
    </location>
</feature>
<sequence length="66" mass="6888">MHRDVGSTLLAVVYPKALFSELVLLTSKAFGMSGALSVTATPPSDAIDKNQSQGQNTDVATNTAHI</sequence>